<dbReference type="Proteomes" id="UP000077266">
    <property type="component" value="Unassembled WGS sequence"/>
</dbReference>
<feature type="transmembrane region" description="Helical" evidence="1">
    <location>
        <begin position="167"/>
        <end position="186"/>
    </location>
</feature>
<evidence type="ECO:0000313" key="2">
    <source>
        <dbReference type="EMBL" id="KZV91754.1"/>
    </source>
</evidence>
<dbReference type="PANTHER" id="PTHR40465">
    <property type="entry name" value="CHROMOSOME 1, WHOLE GENOME SHOTGUN SEQUENCE"/>
    <property type="match status" value="1"/>
</dbReference>
<feature type="transmembrane region" description="Helical" evidence="1">
    <location>
        <begin position="122"/>
        <end position="147"/>
    </location>
</feature>
<feature type="transmembrane region" description="Helical" evidence="1">
    <location>
        <begin position="198"/>
        <end position="216"/>
    </location>
</feature>
<dbReference type="InParanoid" id="A0A165HC95"/>
<feature type="transmembrane region" description="Helical" evidence="1">
    <location>
        <begin position="20"/>
        <end position="39"/>
    </location>
</feature>
<dbReference type="STRING" id="1314781.A0A165HC95"/>
<dbReference type="AlphaFoldDB" id="A0A165HC95"/>
<accession>A0A165HC95</accession>
<sequence>MVRSPFDYDIDSSLTAIEIGTFVSMFLLGVATLQAWNYFRDFQDDPWYIKLMVASVFGADVLHSALFCHAAHHYTVGIFHNILLLVKTVWSLEAVLILEAFIILLVQCYFGLRVQRVTRSTFVASILWVLAVFRAALTLSMTSLAIQDGTLIVTDTPQFRWQGITELSVGAFTDVGTALALCVGLLKSRTGFEASDRLIDRLVAFTVVVWIAFFSICSKTFSNSLLASLNQRGANRLVLFEMQQRRGIGSSTGTSTSLSFGKRAYPGSSIELSPIPHSPLVNKRVRILHP</sequence>
<evidence type="ECO:0000313" key="3">
    <source>
        <dbReference type="Proteomes" id="UP000077266"/>
    </source>
</evidence>
<keyword evidence="1" id="KW-0812">Transmembrane</keyword>
<keyword evidence="3" id="KW-1185">Reference proteome</keyword>
<gene>
    <name evidence="2" type="ORF">EXIGLDRAFT_836885</name>
</gene>
<keyword evidence="1" id="KW-0472">Membrane</keyword>
<dbReference type="EMBL" id="KV426021">
    <property type="protein sequence ID" value="KZV91754.1"/>
    <property type="molecule type" value="Genomic_DNA"/>
</dbReference>
<proteinExistence type="predicted"/>
<protein>
    <submittedName>
        <fullName evidence="2">Uncharacterized protein</fullName>
    </submittedName>
</protein>
<keyword evidence="1" id="KW-1133">Transmembrane helix</keyword>
<dbReference type="PANTHER" id="PTHR40465:SF1">
    <property type="entry name" value="DUF6534 DOMAIN-CONTAINING PROTEIN"/>
    <property type="match status" value="1"/>
</dbReference>
<dbReference type="OrthoDB" id="2535105at2759"/>
<name>A0A165HC95_EXIGL</name>
<organism evidence="2 3">
    <name type="scientific">Exidia glandulosa HHB12029</name>
    <dbReference type="NCBI Taxonomy" id="1314781"/>
    <lineage>
        <taxon>Eukaryota</taxon>
        <taxon>Fungi</taxon>
        <taxon>Dikarya</taxon>
        <taxon>Basidiomycota</taxon>
        <taxon>Agaricomycotina</taxon>
        <taxon>Agaricomycetes</taxon>
        <taxon>Auriculariales</taxon>
        <taxon>Exidiaceae</taxon>
        <taxon>Exidia</taxon>
    </lineage>
</organism>
<evidence type="ECO:0000256" key="1">
    <source>
        <dbReference type="SAM" id="Phobius"/>
    </source>
</evidence>
<feature type="transmembrane region" description="Helical" evidence="1">
    <location>
        <begin position="92"/>
        <end position="110"/>
    </location>
</feature>
<feature type="transmembrane region" description="Helical" evidence="1">
    <location>
        <begin position="51"/>
        <end position="72"/>
    </location>
</feature>
<reference evidence="2 3" key="1">
    <citation type="journal article" date="2016" name="Mol. Biol. Evol.">
        <title>Comparative Genomics of Early-Diverging Mushroom-Forming Fungi Provides Insights into the Origins of Lignocellulose Decay Capabilities.</title>
        <authorList>
            <person name="Nagy L.G."/>
            <person name="Riley R."/>
            <person name="Tritt A."/>
            <person name="Adam C."/>
            <person name="Daum C."/>
            <person name="Floudas D."/>
            <person name="Sun H."/>
            <person name="Yadav J.S."/>
            <person name="Pangilinan J."/>
            <person name="Larsson K.H."/>
            <person name="Matsuura K."/>
            <person name="Barry K."/>
            <person name="Labutti K."/>
            <person name="Kuo R."/>
            <person name="Ohm R.A."/>
            <person name="Bhattacharya S.S."/>
            <person name="Shirouzu T."/>
            <person name="Yoshinaga Y."/>
            <person name="Martin F.M."/>
            <person name="Grigoriev I.V."/>
            <person name="Hibbett D.S."/>
        </authorList>
    </citation>
    <scope>NUCLEOTIDE SEQUENCE [LARGE SCALE GENOMIC DNA]</scope>
    <source>
        <strain evidence="2 3">HHB12029</strain>
    </source>
</reference>